<comment type="similarity">
    <text evidence="1">Belongs to the 'GDXG' lipolytic enzyme family.</text>
</comment>
<evidence type="ECO:0000313" key="3">
    <source>
        <dbReference type="EMBL" id="KAJ9171049.1"/>
    </source>
</evidence>
<dbReference type="InterPro" id="IPR029058">
    <property type="entry name" value="AB_hydrolase_fold"/>
</dbReference>
<dbReference type="Gene3D" id="3.40.50.1820">
    <property type="entry name" value="alpha/beta hydrolase"/>
    <property type="match status" value="1"/>
</dbReference>
<accession>A0ABQ9LSS2</accession>
<sequence>MGSKASPETAPTQPALPWKTRLTVSLISTFSDATRRSDRTINRRLLNFFDFKSPPSPTKPIRSVISFDTMVDSTRNLWFRLYFPTGSTTETAAAACCANMLHDDSLPNDKGSNNVLPVMIFFHGGGFSFLSAASRYYDIACRRFSRRLPAIVISVNYRLTPEHCFPCQYDDGFDVLKFLDENHTTALPANADLSKCFLAGDSAGANLAHHVAVKACRTRFRVAKVVGLISIQPFFGGEERTESEMRLTGSLLVSVPRTDWCWKVFLPEGMNRDHYAVNVSGPNAEDISGLDYPRTLVFVAGWDPLQDWQRRYYEWLKRSGKEATLIEYPNMIHAFYIFPELAESSQLISQVKDFVAASKL</sequence>
<dbReference type="Proteomes" id="UP001174677">
    <property type="component" value="Chromosome 10"/>
</dbReference>
<keyword evidence="4" id="KW-1185">Reference proteome</keyword>
<dbReference type="PANTHER" id="PTHR23024:SF609">
    <property type="entry name" value="CARBOXYLESTERASE 18-RELATED"/>
    <property type="match status" value="1"/>
</dbReference>
<dbReference type="InterPro" id="IPR013094">
    <property type="entry name" value="AB_hydrolase_3"/>
</dbReference>
<dbReference type="SUPFAM" id="SSF53474">
    <property type="entry name" value="alpha/beta-Hydrolases"/>
    <property type="match status" value="1"/>
</dbReference>
<evidence type="ECO:0000313" key="4">
    <source>
        <dbReference type="Proteomes" id="UP001174677"/>
    </source>
</evidence>
<comment type="caution">
    <text evidence="3">The sequence shown here is derived from an EMBL/GenBank/DDBJ whole genome shotgun (WGS) entry which is preliminary data.</text>
</comment>
<dbReference type="Pfam" id="PF07859">
    <property type="entry name" value="Abhydrolase_3"/>
    <property type="match status" value="1"/>
</dbReference>
<feature type="domain" description="Alpha/beta hydrolase fold-3" evidence="2">
    <location>
        <begin position="119"/>
        <end position="336"/>
    </location>
</feature>
<evidence type="ECO:0000259" key="2">
    <source>
        <dbReference type="Pfam" id="PF07859"/>
    </source>
</evidence>
<dbReference type="EMBL" id="JARPOI010000010">
    <property type="protein sequence ID" value="KAJ9171049.1"/>
    <property type="molecule type" value="Genomic_DNA"/>
</dbReference>
<dbReference type="PANTHER" id="PTHR23024">
    <property type="entry name" value="ARYLACETAMIDE DEACETYLASE"/>
    <property type="match status" value="1"/>
</dbReference>
<proteinExistence type="inferred from homology"/>
<evidence type="ECO:0000256" key="1">
    <source>
        <dbReference type="ARBA" id="ARBA00010515"/>
    </source>
</evidence>
<organism evidence="3 4">
    <name type="scientific">Hevea brasiliensis</name>
    <name type="common">Para rubber tree</name>
    <name type="synonym">Siphonia brasiliensis</name>
    <dbReference type="NCBI Taxonomy" id="3981"/>
    <lineage>
        <taxon>Eukaryota</taxon>
        <taxon>Viridiplantae</taxon>
        <taxon>Streptophyta</taxon>
        <taxon>Embryophyta</taxon>
        <taxon>Tracheophyta</taxon>
        <taxon>Spermatophyta</taxon>
        <taxon>Magnoliopsida</taxon>
        <taxon>eudicotyledons</taxon>
        <taxon>Gunneridae</taxon>
        <taxon>Pentapetalae</taxon>
        <taxon>rosids</taxon>
        <taxon>fabids</taxon>
        <taxon>Malpighiales</taxon>
        <taxon>Euphorbiaceae</taxon>
        <taxon>Crotonoideae</taxon>
        <taxon>Micrandreae</taxon>
        <taxon>Hevea</taxon>
    </lineage>
</organism>
<dbReference type="InterPro" id="IPR050466">
    <property type="entry name" value="Carboxylest/Gibb_receptor"/>
</dbReference>
<protein>
    <recommendedName>
        <fullName evidence="2">Alpha/beta hydrolase fold-3 domain-containing protein</fullName>
    </recommendedName>
</protein>
<name>A0ABQ9LSS2_HEVBR</name>
<reference evidence="3 4" key="1">
    <citation type="journal article" date="2023" name="Plant Biotechnol. J.">
        <title>Chromosome-level wild Hevea brasiliensis genome provides new tools for genomic-assisted breeding and valuable loci to elevate rubber yield.</title>
        <authorList>
            <person name="Cheng H."/>
            <person name="Song X."/>
            <person name="Hu Y."/>
            <person name="Wu T."/>
            <person name="Yang Q."/>
            <person name="An Z."/>
            <person name="Feng S."/>
            <person name="Deng Z."/>
            <person name="Wu W."/>
            <person name="Zeng X."/>
            <person name="Tu M."/>
            <person name="Wang X."/>
            <person name="Huang H."/>
        </authorList>
    </citation>
    <scope>NUCLEOTIDE SEQUENCE [LARGE SCALE GENOMIC DNA]</scope>
    <source>
        <strain evidence="3">MT/VB/25A 57/8</strain>
    </source>
</reference>
<gene>
    <name evidence="3" type="ORF">P3X46_019100</name>
</gene>